<dbReference type="AlphaFoldDB" id="A0A0M0JRA5"/>
<dbReference type="EMBL" id="JWZX01002457">
    <property type="protein sequence ID" value="KOO29131.1"/>
    <property type="molecule type" value="Genomic_DNA"/>
</dbReference>
<accession>A0A0M0JRA5</accession>
<evidence type="ECO:0000313" key="2">
    <source>
        <dbReference type="Proteomes" id="UP000037460"/>
    </source>
</evidence>
<evidence type="ECO:0000313" key="1">
    <source>
        <dbReference type="EMBL" id="KOO29131.1"/>
    </source>
</evidence>
<organism evidence="1 2">
    <name type="scientific">Chrysochromulina tobinii</name>
    <dbReference type="NCBI Taxonomy" id="1460289"/>
    <lineage>
        <taxon>Eukaryota</taxon>
        <taxon>Haptista</taxon>
        <taxon>Haptophyta</taxon>
        <taxon>Prymnesiophyceae</taxon>
        <taxon>Prymnesiales</taxon>
        <taxon>Chrysochromulinaceae</taxon>
        <taxon>Chrysochromulina</taxon>
    </lineage>
</organism>
<keyword evidence="2" id="KW-1185">Reference proteome</keyword>
<proteinExistence type="predicted"/>
<dbReference type="Proteomes" id="UP000037460">
    <property type="component" value="Unassembled WGS sequence"/>
</dbReference>
<protein>
    <submittedName>
        <fullName evidence="1">Uncharacterized protein</fullName>
    </submittedName>
</protein>
<reference evidence="2" key="1">
    <citation type="journal article" date="2015" name="PLoS Genet.">
        <title>Genome Sequence and Transcriptome Analyses of Chrysochromulina tobin: Metabolic Tools for Enhanced Algal Fitness in the Prominent Order Prymnesiales (Haptophyceae).</title>
        <authorList>
            <person name="Hovde B.T."/>
            <person name="Deodato C.R."/>
            <person name="Hunsperger H.M."/>
            <person name="Ryken S.A."/>
            <person name="Yost W."/>
            <person name="Jha R.K."/>
            <person name="Patterson J."/>
            <person name="Monnat R.J. Jr."/>
            <person name="Barlow S.B."/>
            <person name="Starkenburg S.R."/>
            <person name="Cattolico R.A."/>
        </authorList>
    </citation>
    <scope>NUCLEOTIDE SEQUENCE</scope>
    <source>
        <strain evidence="2">CCMP291</strain>
    </source>
</reference>
<gene>
    <name evidence="1" type="ORF">Ctob_010345</name>
</gene>
<dbReference type="OrthoDB" id="424986at2759"/>
<comment type="caution">
    <text evidence="1">The sequence shown here is derived from an EMBL/GenBank/DDBJ whole genome shotgun (WGS) entry which is preliminary data.</text>
</comment>
<sequence>MGEMDSVAVYKNYMAALERGPAPPGAFNNKMDFDEYAKHAQKDYRDEVYGILVGYAGHVPRARDKVGNCALGNTPGVPGSPNGHVGVDMETGVRELPEWRPQRYAQSYKKGGADPANKYTPGVTAAVYTSEARDPQNASNKMKPQMFATGTTPGYTGHVAKVRTHSLGSTTHSTPVPGSSPFIGKFEDASFPDVMIVIKAKQDKKGHHFFSGPYLLATVTGFEGSEEPMECAIDNAQGYILVDFSSKGGPADFKGVMQNGSILFPNGMKWDTYIPPVLFYTGFQM</sequence>
<name>A0A0M0JRA5_9EUKA</name>